<accession>A0ABS4JXG3</accession>
<feature type="compositionally biased region" description="Basic residues" evidence="1">
    <location>
        <begin position="90"/>
        <end position="116"/>
    </location>
</feature>
<dbReference type="InterPro" id="IPR000182">
    <property type="entry name" value="GNAT_dom"/>
</dbReference>
<dbReference type="CDD" id="cd04301">
    <property type="entry name" value="NAT_SF"/>
    <property type="match status" value="1"/>
</dbReference>
<dbReference type="SUPFAM" id="SSF55729">
    <property type="entry name" value="Acyl-CoA N-acyltransferases (Nat)"/>
    <property type="match status" value="1"/>
</dbReference>
<gene>
    <name evidence="3" type="ORF">J2Z79_003122</name>
</gene>
<dbReference type="Pfam" id="PF00583">
    <property type="entry name" value="Acetyltransf_1"/>
    <property type="match status" value="1"/>
</dbReference>
<name>A0ABS4JXG3_9FIRM</name>
<sequence length="136" mass="15862">MDPYLPPAAFAPNIAARELILVEQGEQAIGYLRLAYIWGKIPYIGLIWLEPAHRGQGIGTDVLEFVEAYLREQGFRGERARAAGVAPGRRLPRVRHHRRDQRRRHRRGPRRARLRPARAKRRMCVLHMRLRVFEPS</sequence>
<evidence type="ECO:0000313" key="4">
    <source>
        <dbReference type="Proteomes" id="UP001519289"/>
    </source>
</evidence>
<dbReference type="Proteomes" id="UP001519289">
    <property type="component" value="Unassembled WGS sequence"/>
</dbReference>
<evidence type="ECO:0000313" key="3">
    <source>
        <dbReference type="EMBL" id="MBP2019680.1"/>
    </source>
</evidence>
<reference evidence="3 4" key="1">
    <citation type="submission" date="2021-03" db="EMBL/GenBank/DDBJ databases">
        <title>Genomic Encyclopedia of Type Strains, Phase IV (KMG-IV): sequencing the most valuable type-strain genomes for metagenomic binning, comparative biology and taxonomic classification.</title>
        <authorList>
            <person name="Goeker M."/>
        </authorList>
    </citation>
    <scope>NUCLEOTIDE SEQUENCE [LARGE SCALE GENOMIC DNA]</scope>
    <source>
        <strain evidence="3 4">DSM 27138</strain>
    </source>
</reference>
<comment type="caution">
    <text evidence="3">The sequence shown here is derived from an EMBL/GenBank/DDBJ whole genome shotgun (WGS) entry which is preliminary data.</text>
</comment>
<dbReference type="PROSITE" id="PS51186">
    <property type="entry name" value="GNAT"/>
    <property type="match status" value="1"/>
</dbReference>
<proteinExistence type="predicted"/>
<protein>
    <submittedName>
        <fullName evidence="3">GNAT superfamily N-acetyltransferase</fullName>
    </submittedName>
</protein>
<keyword evidence="4" id="KW-1185">Reference proteome</keyword>
<evidence type="ECO:0000259" key="2">
    <source>
        <dbReference type="PROSITE" id="PS51186"/>
    </source>
</evidence>
<dbReference type="Gene3D" id="3.40.630.30">
    <property type="match status" value="1"/>
</dbReference>
<organism evidence="3 4">
    <name type="scientific">Symbiobacterium terraclitae</name>
    <dbReference type="NCBI Taxonomy" id="557451"/>
    <lineage>
        <taxon>Bacteria</taxon>
        <taxon>Bacillati</taxon>
        <taxon>Bacillota</taxon>
        <taxon>Clostridia</taxon>
        <taxon>Eubacteriales</taxon>
        <taxon>Symbiobacteriaceae</taxon>
        <taxon>Symbiobacterium</taxon>
    </lineage>
</organism>
<feature type="domain" description="N-acetyltransferase" evidence="2">
    <location>
        <begin position="1"/>
        <end position="131"/>
    </location>
</feature>
<feature type="region of interest" description="Disordered" evidence="1">
    <location>
        <begin position="89"/>
        <end position="116"/>
    </location>
</feature>
<dbReference type="EMBL" id="JAGGLG010000033">
    <property type="protein sequence ID" value="MBP2019680.1"/>
    <property type="molecule type" value="Genomic_DNA"/>
</dbReference>
<evidence type="ECO:0000256" key="1">
    <source>
        <dbReference type="SAM" id="MobiDB-lite"/>
    </source>
</evidence>
<dbReference type="InterPro" id="IPR016181">
    <property type="entry name" value="Acyl_CoA_acyltransferase"/>
</dbReference>
<dbReference type="RefSeq" id="WP_209467784.1">
    <property type="nucleotide sequence ID" value="NZ_JAGGLG010000033.1"/>
</dbReference>